<sequence length="79" mass="9376">MKEFVFRVLWMRMHYAVQKILLPTLSYYTSRPANIGTHVLIGFSCKSQLVFLNLSYWKFSNPAKLICRFRLLCLPQPYS</sequence>
<dbReference type="AlphaFoldDB" id="A0AAN9MHP0"/>
<accession>A0AAN9MHP0</accession>
<evidence type="ECO:0000313" key="2">
    <source>
        <dbReference type="Proteomes" id="UP001374584"/>
    </source>
</evidence>
<keyword evidence="2" id="KW-1185">Reference proteome</keyword>
<dbReference type="Proteomes" id="UP001374584">
    <property type="component" value="Unassembled WGS sequence"/>
</dbReference>
<organism evidence="1 2">
    <name type="scientific">Phaseolus coccineus</name>
    <name type="common">Scarlet runner bean</name>
    <name type="synonym">Phaseolus multiflorus</name>
    <dbReference type="NCBI Taxonomy" id="3886"/>
    <lineage>
        <taxon>Eukaryota</taxon>
        <taxon>Viridiplantae</taxon>
        <taxon>Streptophyta</taxon>
        <taxon>Embryophyta</taxon>
        <taxon>Tracheophyta</taxon>
        <taxon>Spermatophyta</taxon>
        <taxon>Magnoliopsida</taxon>
        <taxon>eudicotyledons</taxon>
        <taxon>Gunneridae</taxon>
        <taxon>Pentapetalae</taxon>
        <taxon>rosids</taxon>
        <taxon>fabids</taxon>
        <taxon>Fabales</taxon>
        <taxon>Fabaceae</taxon>
        <taxon>Papilionoideae</taxon>
        <taxon>50 kb inversion clade</taxon>
        <taxon>NPAAA clade</taxon>
        <taxon>indigoferoid/millettioid clade</taxon>
        <taxon>Phaseoleae</taxon>
        <taxon>Phaseolus</taxon>
    </lineage>
</organism>
<name>A0AAN9MHP0_PHACN</name>
<proteinExistence type="predicted"/>
<gene>
    <name evidence="1" type="ORF">VNO80_17535</name>
</gene>
<comment type="caution">
    <text evidence="1">The sequence shown here is derived from an EMBL/GenBank/DDBJ whole genome shotgun (WGS) entry which is preliminary data.</text>
</comment>
<evidence type="ECO:0000313" key="1">
    <source>
        <dbReference type="EMBL" id="KAK7352117.1"/>
    </source>
</evidence>
<protein>
    <submittedName>
        <fullName evidence="1">Uncharacterized protein</fullName>
    </submittedName>
</protein>
<dbReference type="EMBL" id="JAYMYR010000007">
    <property type="protein sequence ID" value="KAK7352117.1"/>
    <property type="molecule type" value="Genomic_DNA"/>
</dbReference>
<reference evidence="1 2" key="1">
    <citation type="submission" date="2024-01" db="EMBL/GenBank/DDBJ databases">
        <title>The genomes of 5 underutilized Papilionoideae crops provide insights into root nodulation and disease resistanc.</title>
        <authorList>
            <person name="Jiang F."/>
        </authorList>
    </citation>
    <scope>NUCLEOTIDE SEQUENCE [LARGE SCALE GENOMIC DNA]</scope>
    <source>
        <strain evidence="1">JINMINGXINNONG_FW02</strain>
        <tissue evidence="1">Leaves</tissue>
    </source>
</reference>